<proteinExistence type="predicted"/>
<dbReference type="EMBL" id="CP060724">
    <property type="protein sequence ID" value="QNN75993.1"/>
    <property type="molecule type" value="Genomic_DNA"/>
</dbReference>
<feature type="transmembrane region" description="Helical" evidence="1">
    <location>
        <begin position="12"/>
        <end position="32"/>
    </location>
</feature>
<keyword evidence="1" id="KW-0812">Transmembrane</keyword>
<protein>
    <submittedName>
        <fullName evidence="2">Uncharacterized protein</fullName>
    </submittedName>
</protein>
<evidence type="ECO:0000313" key="2">
    <source>
        <dbReference type="EMBL" id="QNN75993.1"/>
    </source>
</evidence>
<keyword evidence="1" id="KW-0472">Membrane</keyword>
<reference evidence="2 3" key="1">
    <citation type="submission" date="2020-08" db="EMBL/GenBank/DDBJ databases">
        <title>Genome sequence of Weissella diestrammenae KACC 16890T.</title>
        <authorList>
            <person name="Hyun D.-W."/>
            <person name="Bae J.-W."/>
        </authorList>
    </citation>
    <scope>NUCLEOTIDE SEQUENCE [LARGE SCALE GENOMIC DNA]</scope>
    <source>
        <strain evidence="2 3">KACC 16890</strain>
    </source>
</reference>
<dbReference type="KEGG" id="wdi:H9L19_03860"/>
<accession>A0A7G9T7B8</accession>
<gene>
    <name evidence="2" type="ORF">H9L19_03860</name>
</gene>
<organism evidence="2 3">
    <name type="scientific">Weissella diestrammenae</name>
    <dbReference type="NCBI Taxonomy" id="1162633"/>
    <lineage>
        <taxon>Bacteria</taxon>
        <taxon>Bacillati</taxon>
        <taxon>Bacillota</taxon>
        <taxon>Bacilli</taxon>
        <taxon>Lactobacillales</taxon>
        <taxon>Lactobacillaceae</taxon>
        <taxon>Weissella</taxon>
    </lineage>
</organism>
<dbReference type="Proteomes" id="UP000515800">
    <property type="component" value="Chromosome"/>
</dbReference>
<sequence>MPFKINFFKSVWFWLLLFSIIAYFTIEVIQTYNHWSSLSDGTPKIFIKIPLLNLIL</sequence>
<dbReference type="AlphaFoldDB" id="A0A7G9T7B8"/>
<evidence type="ECO:0000256" key="1">
    <source>
        <dbReference type="SAM" id="Phobius"/>
    </source>
</evidence>
<name>A0A7G9T7B8_9LACO</name>
<evidence type="ECO:0000313" key="3">
    <source>
        <dbReference type="Proteomes" id="UP000515800"/>
    </source>
</evidence>
<keyword evidence="3" id="KW-1185">Reference proteome</keyword>
<keyword evidence="1" id="KW-1133">Transmembrane helix</keyword>